<dbReference type="AlphaFoldDB" id="A0A3E4X4F8"/>
<gene>
    <name evidence="3" type="ORF">DXC13_09060</name>
</gene>
<protein>
    <recommendedName>
        <fullName evidence="2">Acyltransferase 3 domain-containing protein</fullName>
    </recommendedName>
</protein>
<evidence type="ECO:0000259" key="2">
    <source>
        <dbReference type="Pfam" id="PF01757"/>
    </source>
</evidence>
<keyword evidence="1" id="KW-0812">Transmembrane</keyword>
<organism evidence="3 4">
    <name type="scientific">Agathobacter rectalis</name>
    <dbReference type="NCBI Taxonomy" id="39491"/>
    <lineage>
        <taxon>Bacteria</taxon>
        <taxon>Bacillati</taxon>
        <taxon>Bacillota</taxon>
        <taxon>Clostridia</taxon>
        <taxon>Lachnospirales</taxon>
        <taxon>Lachnospiraceae</taxon>
        <taxon>Agathobacter</taxon>
    </lineage>
</organism>
<feature type="transmembrane region" description="Helical" evidence="1">
    <location>
        <begin position="162"/>
        <end position="185"/>
    </location>
</feature>
<feature type="transmembrane region" description="Helical" evidence="1">
    <location>
        <begin position="134"/>
        <end position="150"/>
    </location>
</feature>
<feature type="transmembrane region" description="Helical" evidence="1">
    <location>
        <begin position="95"/>
        <end position="114"/>
    </location>
</feature>
<feature type="transmembrane region" description="Helical" evidence="1">
    <location>
        <begin position="197"/>
        <end position="214"/>
    </location>
</feature>
<accession>A0A3E4X4F8</accession>
<sequence length="353" mass="41363">MNVIFDKKVSKALKGILIIIMYWSHMFNHPERLQKEIEWISLFKIGGKTVEEFLVPFFHVAVPCFFFIAGYGYYISNLNRTKSAKKQILGLYTKYWIVFAAFIPLCAILGKIQITPVSLLLNLIGLSSSYCGEWWFLSTYVEIIFVFSLIDKYIRNHNVKTIHVFTVSVALSFAGYLINAVLSHVGIDTDNLILHELYYFLIKQPLFIIGWCLARCDYIKKMNAFLNRVESKKKVLLICILCIFTFTFQYITLIPETYIYIVYLPVFVYMFSLASLMMPKLISQIFEEFGKYSTYMWLCHSILLYKLVQKYIYFPKISILCWMNLVCLSFGCSIILANIEKSIWGVFRYFKES</sequence>
<name>A0A3E4X4F8_9FIRM</name>
<dbReference type="Proteomes" id="UP000260717">
    <property type="component" value="Unassembled WGS sequence"/>
</dbReference>
<evidence type="ECO:0000313" key="3">
    <source>
        <dbReference type="EMBL" id="RGM49371.1"/>
    </source>
</evidence>
<proteinExistence type="predicted"/>
<evidence type="ECO:0000256" key="1">
    <source>
        <dbReference type="SAM" id="Phobius"/>
    </source>
</evidence>
<dbReference type="EMBL" id="QSTI01000012">
    <property type="protein sequence ID" value="RGM49371.1"/>
    <property type="molecule type" value="Genomic_DNA"/>
</dbReference>
<feature type="transmembrane region" description="Helical" evidence="1">
    <location>
        <begin position="235"/>
        <end position="252"/>
    </location>
</feature>
<dbReference type="Pfam" id="PF01757">
    <property type="entry name" value="Acyl_transf_3"/>
    <property type="match status" value="1"/>
</dbReference>
<feature type="transmembrane region" description="Helical" evidence="1">
    <location>
        <begin position="258"/>
        <end position="277"/>
    </location>
</feature>
<dbReference type="RefSeq" id="WP_015516065.1">
    <property type="nucleotide sequence ID" value="NZ_QSJA01000019.1"/>
</dbReference>
<dbReference type="InterPro" id="IPR002656">
    <property type="entry name" value="Acyl_transf_3_dom"/>
</dbReference>
<comment type="caution">
    <text evidence="3">The sequence shown here is derived from an EMBL/GenBank/DDBJ whole genome shotgun (WGS) entry which is preliminary data.</text>
</comment>
<keyword evidence="1" id="KW-1133">Transmembrane helix</keyword>
<keyword evidence="1" id="KW-0472">Membrane</keyword>
<dbReference type="GO" id="GO:0016747">
    <property type="term" value="F:acyltransferase activity, transferring groups other than amino-acyl groups"/>
    <property type="evidence" value="ECO:0007669"/>
    <property type="project" value="InterPro"/>
</dbReference>
<evidence type="ECO:0000313" key="4">
    <source>
        <dbReference type="Proteomes" id="UP000260717"/>
    </source>
</evidence>
<reference evidence="3 4" key="1">
    <citation type="submission" date="2018-08" db="EMBL/GenBank/DDBJ databases">
        <title>A genome reference for cultivated species of the human gut microbiota.</title>
        <authorList>
            <person name="Zou Y."/>
            <person name="Xue W."/>
            <person name="Luo G."/>
        </authorList>
    </citation>
    <scope>NUCLEOTIDE SEQUENCE [LARGE SCALE GENOMIC DNA]</scope>
    <source>
        <strain evidence="3 4">OM08-12AT</strain>
    </source>
</reference>
<feature type="transmembrane region" description="Helical" evidence="1">
    <location>
        <begin position="317"/>
        <end position="339"/>
    </location>
</feature>
<feature type="domain" description="Acyltransferase 3" evidence="2">
    <location>
        <begin position="12"/>
        <end position="337"/>
    </location>
</feature>
<feature type="transmembrane region" description="Helical" evidence="1">
    <location>
        <begin position="53"/>
        <end position="74"/>
    </location>
</feature>